<keyword evidence="4" id="KW-1185">Reference proteome</keyword>
<accession>A0A4W4G7T1</accession>
<dbReference type="GO" id="GO:0003676">
    <property type="term" value="F:nucleic acid binding"/>
    <property type="evidence" value="ECO:0007669"/>
    <property type="project" value="InterPro"/>
</dbReference>
<dbReference type="Proteomes" id="UP000314983">
    <property type="component" value="Chromosome 19"/>
</dbReference>
<reference evidence="3" key="3">
    <citation type="submission" date="2020-05" db="EMBL/GenBank/DDBJ databases">
        <title>Electrophorus electricus (electric eel) genome, fEleEle1, primary haplotype.</title>
        <authorList>
            <person name="Myers G."/>
            <person name="Meyer A."/>
            <person name="Fedrigo O."/>
            <person name="Formenti G."/>
            <person name="Rhie A."/>
            <person name="Tracey A."/>
            <person name="Sims Y."/>
            <person name="Jarvis E.D."/>
        </authorList>
    </citation>
    <scope>NUCLEOTIDE SEQUENCE [LARGE SCALE GENOMIC DNA]</scope>
</reference>
<dbReference type="SUPFAM" id="SSF54060">
    <property type="entry name" value="His-Me finger endonucleases"/>
    <property type="match status" value="1"/>
</dbReference>
<dbReference type="SMART" id="SM00892">
    <property type="entry name" value="Endonuclease_NS"/>
    <property type="match status" value="1"/>
</dbReference>
<proteinExistence type="predicted"/>
<evidence type="ECO:0000259" key="2">
    <source>
        <dbReference type="SMART" id="SM00892"/>
    </source>
</evidence>
<reference evidence="4" key="2">
    <citation type="journal article" date="2017" name="Sci. Adv.">
        <title>A tail of two voltages: Proteomic comparison of the three electric organs of the electric eel.</title>
        <authorList>
            <person name="Traeger L.L."/>
            <person name="Sabat G."/>
            <person name="Barrett-Wilt G.A."/>
            <person name="Wells G.B."/>
            <person name="Sussman M.R."/>
        </authorList>
    </citation>
    <scope>NUCLEOTIDE SEQUENCE [LARGE SCALE GENOMIC DNA]</scope>
</reference>
<dbReference type="InterPro" id="IPR044925">
    <property type="entry name" value="His-Me_finger_sf"/>
</dbReference>
<dbReference type="GO" id="GO:0016787">
    <property type="term" value="F:hydrolase activity"/>
    <property type="evidence" value="ECO:0007669"/>
    <property type="project" value="InterPro"/>
</dbReference>
<dbReference type="GO" id="GO:0046872">
    <property type="term" value="F:metal ion binding"/>
    <property type="evidence" value="ECO:0007669"/>
    <property type="project" value="InterPro"/>
</dbReference>
<protein>
    <submittedName>
        <fullName evidence="3">Uncharacterized protein</fullName>
    </submittedName>
</protein>
<dbReference type="SMART" id="SM00477">
    <property type="entry name" value="NUC"/>
    <property type="match status" value="1"/>
</dbReference>
<dbReference type="Gene3D" id="3.40.570.10">
    <property type="entry name" value="Extracellular Endonuclease, subunit A"/>
    <property type="match status" value="1"/>
</dbReference>
<dbReference type="AlphaFoldDB" id="A0A4W4G7T1"/>
<organism evidence="3 4">
    <name type="scientific">Electrophorus electricus</name>
    <name type="common">Electric eel</name>
    <name type="synonym">Gymnotus electricus</name>
    <dbReference type="NCBI Taxonomy" id="8005"/>
    <lineage>
        <taxon>Eukaryota</taxon>
        <taxon>Metazoa</taxon>
        <taxon>Chordata</taxon>
        <taxon>Craniata</taxon>
        <taxon>Vertebrata</taxon>
        <taxon>Euteleostomi</taxon>
        <taxon>Actinopterygii</taxon>
        <taxon>Neopterygii</taxon>
        <taxon>Teleostei</taxon>
        <taxon>Ostariophysi</taxon>
        <taxon>Gymnotiformes</taxon>
        <taxon>Gymnotoidei</taxon>
        <taxon>Gymnotidae</taxon>
        <taxon>Electrophorus</taxon>
    </lineage>
</organism>
<reference evidence="4" key="1">
    <citation type="journal article" date="2014" name="Science">
        <title>Nonhuman genetics. Genomic basis for the convergent evolution of electric organs.</title>
        <authorList>
            <person name="Gallant J.R."/>
            <person name="Traeger L.L."/>
            <person name="Volkening J.D."/>
            <person name="Moffett H."/>
            <person name="Chen P.H."/>
            <person name="Novina C.D."/>
            <person name="Phillips G.N.Jr."/>
            <person name="Anand R."/>
            <person name="Wells G.B."/>
            <person name="Pinch M."/>
            <person name="Guth R."/>
            <person name="Unguez G.A."/>
            <person name="Albert J.S."/>
            <person name="Zakon H.H."/>
            <person name="Samanta M.P."/>
            <person name="Sussman M.R."/>
        </authorList>
    </citation>
    <scope>NUCLEOTIDE SEQUENCE [LARGE SCALE GENOMIC DNA]</scope>
</reference>
<sequence>MTPSRCDPLALLCPRFLWTVHVQTAVVDDFNHDEHCKDSLCMGTPPRGYLSNALKKICQRYQDKPRFVTLYDPQKHIPGYSAYTFKKSAGEKGVDFPWMFEPQVSGGNNMEPFPQHARIHMNFQDTQAVLEDYVDVVQYERGQLNPGQHQADPLDKAATYTLTNVVPQVKEFGAGPWATHEQIIRKRLNNYCYGTVYIIAGVTTSGNMICRDNLDRVAIPEYMWTAYCCTNYDHNAPYSERYKVPMFGAYGLNDRINNNMMGIPVKSLEKYLRGRMNVEKNFQIFYNDCVSDT</sequence>
<dbReference type="InterPro" id="IPR044929">
    <property type="entry name" value="DNA/RNA_non-sp_Endonuclease_sf"/>
</dbReference>
<dbReference type="InterPro" id="IPR001604">
    <property type="entry name" value="Endo_G_ENPP1-like_dom"/>
</dbReference>
<dbReference type="GeneTree" id="ENSGT01030000234592"/>
<evidence type="ECO:0000313" key="3">
    <source>
        <dbReference type="Ensembl" id="ENSEEEP00000032600.2"/>
    </source>
</evidence>
<dbReference type="PANTHER" id="PTHR21472">
    <property type="entry name" value="ENDONUCLEASE DOMAIN-CONTAINING 1 PROTEIN ENDOD1"/>
    <property type="match status" value="1"/>
</dbReference>
<feature type="domain" description="DNA/RNA non-specific endonuclease/pyrophosphatase/phosphodiesterase" evidence="2">
    <location>
        <begin position="63"/>
        <end position="278"/>
    </location>
</feature>
<dbReference type="InterPro" id="IPR020821">
    <property type="entry name" value="ENPP1-3/EXOG-like_nuc-like"/>
</dbReference>
<dbReference type="Pfam" id="PF01223">
    <property type="entry name" value="Endonuclease_NS"/>
    <property type="match status" value="1"/>
</dbReference>
<evidence type="ECO:0000259" key="1">
    <source>
        <dbReference type="SMART" id="SM00477"/>
    </source>
</evidence>
<dbReference type="OMA" id="WAEHQDI"/>
<evidence type="ECO:0000313" key="4">
    <source>
        <dbReference type="Proteomes" id="UP000314983"/>
    </source>
</evidence>
<reference evidence="3" key="4">
    <citation type="submission" date="2025-08" db="UniProtKB">
        <authorList>
            <consortium name="Ensembl"/>
        </authorList>
    </citation>
    <scope>IDENTIFICATION</scope>
</reference>
<dbReference type="InterPro" id="IPR039015">
    <property type="entry name" value="ENDOD1"/>
</dbReference>
<dbReference type="PANTHER" id="PTHR21472:SF20">
    <property type="entry name" value="ENDONUCLEASE DOMAIN-CONTAINING 1 PROTEIN-LIKE"/>
    <property type="match status" value="1"/>
</dbReference>
<dbReference type="Ensembl" id="ENSEEET00000032990.2">
    <property type="protein sequence ID" value="ENSEEEP00000032600.2"/>
    <property type="gene ID" value="ENSEEEG00000015539.2"/>
</dbReference>
<dbReference type="STRING" id="8005.ENSEEEP00000032600"/>
<reference evidence="3" key="5">
    <citation type="submission" date="2025-09" db="UniProtKB">
        <authorList>
            <consortium name="Ensembl"/>
        </authorList>
    </citation>
    <scope>IDENTIFICATION</scope>
</reference>
<name>A0A4W4G7T1_ELEEL</name>
<feature type="domain" description="ENPP1-3/EXOG-like endonuclease/phosphodiesterase" evidence="1">
    <location>
        <begin position="64"/>
        <end position="280"/>
    </location>
</feature>
<gene>
    <name evidence="3" type="primary">si:dkey-85k7.10</name>
</gene>